<evidence type="ECO:0000256" key="1">
    <source>
        <dbReference type="SAM" id="MobiDB-lite"/>
    </source>
</evidence>
<evidence type="ECO:0000313" key="2">
    <source>
        <dbReference type="EMBL" id="CUS31992.1"/>
    </source>
</evidence>
<dbReference type="AlphaFoldDB" id="A0A0S4L5V8"/>
<sequence>MPLLQDLQIRKKNNRVSPIFLTGELSARRDLSQVCAIARLVVWCRVLRTIFLSIGTRHDSDPVPSVGADDRPIRHSFRVVGRRPAVRHLSGCQTNPLYRDLERTQQGRRTDHRAVRTRSTKTA</sequence>
<dbReference type="EMBL" id="CZPZ01000001">
    <property type="protein sequence ID" value="CUS31992.1"/>
    <property type="molecule type" value="Genomic_DNA"/>
</dbReference>
<gene>
    <name evidence="2" type="ORF">COMA2_10401</name>
</gene>
<accession>A0A0S4L5V8</accession>
<reference evidence="3" key="1">
    <citation type="submission" date="2015-10" db="EMBL/GenBank/DDBJ databases">
        <authorList>
            <person name="Luecker S."/>
            <person name="Luecker S."/>
        </authorList>
    </citation>
    <scope>NUCLEOTIDE SEQUENCE [LARGE SCALE GENOMIC DNA]</scope>
</reference>
<dbReference type="Proteomes" id="UP000198736">
    <property type="component" value="Unassembled WGS sequence"/>
</dbReference>
<name>A0A0S4L5V8_9BACT</name>
<organism evidence="2 3">
    <name type="scientific">Candidatus Nitrospira nitrificans</name>
    <dbReference type="NCBI Taxonomy" id="1742973"/>
    <lineage>
        <taxon>Bacteria</taxon>
        <taxon>Pseudomonadati</taxon>
        <taxon>Nitrospirota</taxon>
        <taxon>Nitrospiria</taxon>
        <taxon>Nitrospirales</taxon>
        <taxon>Nitrospiraceae</taxon>
        <taxon>Nitrospira</taxon>
    </lineage>
</organism>
<proteinExistence type="predicted"/>
<keyword evidence="3" id="KW-1185">Reference proteome</keyword>
<feature type="region of interest" description="Disordered" evidence="1">
    <location>
        <begin position="99"/>
        <end position="123"/>
    </location>
</feature>
<evidence type="ECO:0000313" key="3">
    <source>
        <dbReference type="Proteomes" id="UP000198736"/>
    </source>
</evidence>
<protein>
    <submittedName>
        <fullName evidence="2">Uncharacterized protein</fullName>
    </submittedName>
</protein>
<feature type="compositionally biased region" description="Basic and acidic residues" evidence="1">
    <location>
        <begin position="99"/>
        <end position="114"/>
    </location>
</feature>
<dbReference type="STRING" id="1742973.COMA2_10401"/>